<evidence type="ECO:0000313" key="4">
    <source>
        <dbReference type="Proteomes" id="UP000001933"/>
    </source>
</evidence>
<keyword evidence="2" id="KW-1133">Transmembrane helix</keyword>
<evidence type="ECO:0000256" key="1">
    <source>
        <dbReference type="SAM" id="MobiDB-lite"/>
    </source>
</evidence>
<evidence type="ECO:0000313" key="3">
    <source>
        <dbReference type="EMBL" id="ABC78515.1"/>
    </source>
</evidence>
<feature type="transmembrane region" description="Helical" evidence="2">
    <location>
        <begin position="113"/>
        <end position="134"/>
    </location>
</feature>
<dbReference type="STRING" id="56780.SYN_02645"/>
<dbReference type="KEGG" id="sat:SYN_02645"/>
<keyword evidence="2" id="KW-0812">Transmembrane</keyword>
<dbReference type="RefSeq" id="WP_011418533.1">
    <property type="nucleotide sequence ID" value="NC_007759.1"/>
</dbReference>
<gene>
    <name evidence="3" type="ORF">SYN_02645</name>
</gene>
<dbReference type="OrthoDB" id="269771at2"/>
<dbReference type="AlphaFoldDB" id="Q2LWQ8"/>
<feature type="region of interest" description="Disordered" evidence="1">
    <location>
        <begin position="215"/>
        <end position="234"/>
    </location>
</feature>
<sequence length="234" mass="25600">MPNEKRYLHLAAAVISGLVVLFIYLHLVDDHTRTNLVRENGPIELMSALGYFVVPLIMFIRGGWSFIRRHASLAVLVVALGLRELDFNARFTTMSITKIKFFLSPQVPLGEKIIAVLLILILLAALVDCLKKYLRPFLAGCAKKDVVSMTAGVSLLFMAISKSLDGLPRKLRSLGLDIAGQNSLYAESAEEILELGIPLMLIISTLAYFSRHASKTGSPSFPGTNKPSAQDDSG</sequence>
<evidence type="ECO:0000256" key="2">
    <source>
        <dbReference type="SAM" id="Phobius"/>
    </source>
</evidence>
<dbReference type="EMBL" id="CP000252">
    <property type="protein sequence ID" value="ABC78515.1"/>
    <property type="molecule type" value="Genomic_DNA"/>
</dbReference>
<proteinExistence type="predicted"/>
<name>Q2LWQ8_SYNAS</name>
<keyword evidence="2" id="KW-0472">Membrane</keyword>
<feature type="transmembrane region" description="Helical" evidence="2">
    <location>
        <begin position="45"/>
        <end position="64"/>
    </location>
</feature>
<reference evidence="3 4" key="1">
    <citation type="journal article" date="2007" name="Proc. Natl. Acad. Sci. U.S.A.">
        <title>The genome of Syntrophus aciditrophicus: life at the thermodynamic limit of microbial growth.</title>
        <authorList>
            <person name="McInerney M.J."/>
            <person name="Rohlin L."/>
            <person name="Mouttaki H."/>
            <person name="Kim U."/>
            <person name="Krupp R.S."/>
            <person name="Rios-Hernandez L."/>
            <person name="Sieber J."/>
            <person name="Struchtemeyer C.G."/>
            <person name="Bhattacharyya A."/>
            <person name="Campbell J.W."/>
            <person name="Gunsalus R.P."/>
        </authorList>
    </citation>
    <scope>NUCLEOTIDE SEQUENCE [LARGE SCALE GENOMIC DNA]</scope>
    <source>
        <strain evidence="3 4">SB</strain>
    </source>
</reference>
<dbReference type="Proteomes" id="UP000001933">
    <property type="component" value="Chromosome"/>
</dbReference>
<feature type="transmembrane region" description="Helical" evidence="2">
    <location>
        <begin position="7"/>
        <end position="25"/>
    </location>
</feature>
<dbReference type="InParanoid" id="Q2LWQ8"/>
<organism evidence="3 4">
    <name type="scientific">Syntrophus aciditrophicus (strain SB)</name>
    <dbReference type="NCBI Taxonomy" id="56780"/>
    <lineage>
        <taxon>Bacteria</taxon>
        <taxon>Pseudomonadati</taxon>
        <taxon>Thermodesulfobacteriota</taxon>
        <taxon>Syntrophia</taxon>
        <taxon>Syntrophales</taxon>
        <taxon>Syntrophaceae</taxon>
        <taxon>Syntrophus</taxon>
    </lineage>
</organism>
<accession>Q2LWQ8</accession>
<keyword evidence="4" id="KW-1185">Reference proteome</keyword>
<dbReference type="HOGENOM" id="CLU_1254971_0_0_7"/>
<protein>
    <submittedName>
        <fullName evidence="3">Hypothetical membrane protein</fullName>
    </submittedName>
</protein>